<feature type="non-terminal residue" evidence="2">
    <location>
        <position position="65"/>
    </location>
</feature>
<evidence type="ECO:0008006" key="3">
    <source>
        <dbReference type="Google" id="ProtNLM"/>
    </source>
</evidence>
<dbReference type="EMBL" id="UINC01124185">
    <property type="protein sequence ID" value="SVD01155.1"/>
    <property type="molecule type" value="Genomic_DNA"/>
</dbReference>
<dbReference type="SUPFAM" id="SSF89796">
    <property type="entry name" value="CoA-transferase family III (CaiB/BaiF)"/>
    <property type="match status" value="1"/>
</dbReference>
<name>A0A382RVF2_9ZZZZ</name>
<evidence type="ECO:0000256" key="1">
    <source>
        <dbReference type="ARBA" id="ARBA00022679"/>
    </source>
</evidence>
<dbReference type="AlphaFoldDB" id="A0A382RVF2"/>
<dbReference type="InterPro" id="IPR023606">
    <property type="entry name" value="CoA-Trfase_III_dom_1_sf"/>
</dbReference>
<sequence length="65" mass="6855">MDGIRVLDLGTEVSGPFCSKLLADYGADVIKVELPGVGDSSRRTGPFAGDDPNPAKSIPFLYINT</sequence>
<reference evidence="2" key="1">
    <citation type="submission" date="2018-05" db="EMBL/GenBank/DDBJ databases">
        <authorList>
            <person name="Lanie J.A."/>
            <person name="Ng W.-L."/>
            <person name="Kazmierczak K.M."/>
            <person name="Andrzejewski T.M."/>
            <person name="Davidsen T.M."/>
            <person name="Wayne K.J."/>
            <person name="Tettelin H."/>
            <person name="Glass J.I."/>
            <person name="Rusch D."/>
            <person name="Podicherti R."/>
            <person name="Tsui H.-C.T."/>
            <person name="Winkler M.E."/>
        </authorList>
    </citation>
    <scope>NUCLEOTIDE SEQUENCE</scope>
</reference>
<accession>A0A382RVF2</accession>
<dbReference type="Pfam" id="PF02515">
    <property type="entry name" value="CoA_transf_3"/>
    <property type="match status" value="1"/>
</dbReference>
<organism evidence="2">
    <name type="scientific">marine metagenome</name>
    <dbReference type="NCBI Taxonomy" id="408172"/>
    <lineage>
        <taxon>unclassified sequences</taxon>
        <taxon>metagenomes</taxon>
        <taxon>ecological metagenomes</taxon>
    </lineage>
</organism>
<dbReference type="GO" id="GO:0008410">
    <property type="term" value="F:CoA-transferase activity"/>
    <property type="evidence" value="ECO:0007669"/>
    <property type="project" value="TreeGrafter"/>
</dbReference>
<keyword evidence="1" id="KW-0808">Transferase</keyword>
<evidence type="ECO:0000313" key="2">
    <source>
        <dbReference type="EMBL" id="SVD01155.1"/>
    </source>
</evidence>
<dbReference type="PANTHER" id="PTHR48207">
    <property type="entry name" value="SUCCINATE--HYDROXYMETHYLGLUTARATE COA-TRANSFERASE"/>
    <property type="match status" value="1"/>
</dbReference>
<dbReference type="Gene3D" id="3.40.50.10540">
    <property type="entry name" value="Crotonobetainyl-coa:carnitine coa-transferase, domain 1"/>
    <property type="match status" value="1"/>
</dbReference>
<dbReference type="InterPro" id="IPR003673">
    <property type="entry name" value="CoA-Trfase_fam_III"/>
</dbReference>
<proteinExistence type="predicted"/>
<gene>
    <name evidence="2" type="ORF">METZ01_LOCUS354009</name>
</gene>
<protein>
    <recommendedName>
        <fullName evidence="3">CoA transferase</fullName>
    </recommendedName>
</protein>
<dbReference type="InterPro" id="IPR050483">
    <property type="entry name" value="CoA-transferase_III_domain"/>
</dbReference>
<dbReference type="PANTHER" id="PTHR48207:SF3">
    <property type="entry name" value="SUCCINATE--HYDROXYMETHYLGLUTARATE COA-TRANSFERASE"/>
    <property type="match status" value="1"/>
</dbReference>